<name>A0A7T8BA25_9SPIR</name>
<dbReference type="AlphaFoldDB" id="A0A7T8BA25"/>
<organism evidence="2 3">
    <name type="scientific">Breznakiella homolactica</name>
    <dbReference type="NCBI Taxonomy" id="2798577"/>
    <lineage>
        <taxon>Bacteria</taxon>
        <taxon>Pseudomonadati</taxon>
        <taxon>Spirochaetota</taxon>
        <taxon>Spirochaetia</taxon>
        <taxon>Spirochaetales</taxon>
        <taxon>Breznakiellaceae</taxon>
        <taxon>Breznakiella</taxon>
    </lineage>
</organism>
<dbReference type="Proteomes" id="UP000595917">
    <property type="component" value="Chromosome"/>
</dbReference>
<evidence type="ECO:0000313" key="2">
    <source>
        <dbReference type="EMBL" id="QQO10219.1"/>
    </source>
</evidence>
<dbReference type="NCBIfam" id="TIGR01764">
    <property type="entry name" value="excise"/>
    <property type="match status" value="1"/>
</dbReference>
<accession>A0A7T8BA25</accession>
<sequence>MLSPELENELERLPVILSVPEVMVFLSVCRNTVYRMIDAEELAAYKDGTGTWNINRSDLIALCRRNSNL</sequence>
<evidence type="ECO:0000259" key="1">
    <source>
        <dbReference type="Pfam" id="PF12728"/>
    </source>
</evidence>
<dbReference type="InterPro" id="IPR041657">
    <property type="entry name" value="HTH_17"/>
</dbReference>
<evidence type="ECO:0000313" key="3">
    <source>
        <dbReference type="Proteomes" id="UP000595917"/>
    </source>
</evidence>
<feature type="domain" description="Helix-turn-helix" evidence="1">
    <location>
        <begin position="17"/>
        <end position="66"/>
    </location>
</feature>
<dbReference type="KEGG" id="bhc:JFL75_04665"/>
<dbReference type="GO" id="GO:0003677">
    <property type="term" value="F:DNA binding"/>
    <property type="evidence" value="ECO:0007669"/>
    <property type="project" value="InterPro"/>
</dbReference>
<dbReference type="Pfam" id="PF12728">
    <property type="entry name" value="HTH_17"/>
    <property type="match status" value="1"/>
</dbReference>
<dbReference type="RefSeq" id="WP_215627523.1">
    <property type="nucleotide sequence ID" value="NZ_CP067089.2"/>
</dbReference>
<proteinExistence type="predicted"/>
<protein>
    <submittedName>
        <fullName evidence="2">Helix-turn-helix domain-containing protein</fullName>
    </submittedName>
</protein>
<reference evidence="2" key="1">
    <citation type="submission" date="2021-01" db="EMBL/GenBank/DDBJ databases">
        <title>Description of Breznakiella homolactica.</title>
        <authorList>
            <person name="Song Y."/>
            <person name="Brune A."/>
        </authorList>
    </citation>
    <scope>NUCLEOTIDE SEQUENCE</scope>
    <source>
        <strain evidence="2">RmG30</strain>
    </source>
</reference>
<gene>
    <name evidence="2" type="ORF">JFL75_04665</name>
</gene>
<keyword evidence="3" id="KW-1185">Reference proteome</keyword>
<dbReference type="EMBL" id="CP067089">
    <property type="protein sequence ID" value="QQO10219.1"/>
    <property type="molecule type" value="Genomic_DNA"/>
</dbReference>
<dbReference type="InterPro" id="IPR010093">
    <property type="entry name" value="SinI_DNA-bd"/>
</dbReference>